<gene>
    <name evidence="3" type="ORF">NAES01612_LOCUS19702</name>
</gene>
<reference evidence="3" key="1">
    <citation type="submission" date="2021-01" db="EMBL/GenBank/DDBJ databases">
        <authorList>
            <person name="Corre E."/>
            <person name="Pelletier E."/>
            <person name="Niang G."/>
            <person name="Scheremetjew M."/>
            <person name="Finn R."/>
            <person name="Kale V."/>
            <person name="Holt S."/>
            <person name="Cochrane G."/>
            <person name="Meng A."/>
            <person name="Brown T."/>
            <person name="Cohen L."/>
        </authorList>
    </citation>
    <scope>NUCLEOTIDE SEQUENCE</scope>
    <source>
        <strain evidence="3">SoJaBio B1-5/56/2</strain>
    </source>
</reference>
<accession>A0A7S4URN4</accession>
<dbReference type="InterPro" id="IPR052085">
    <property type="entry name" value="WD-SAM-U-box"/>
</dbReference>
<feature type="domain" description="U-box" evidence="2">
    <location>
        <begin position="161"/>
        <end position="232"/>
    </location>
</feature>
<dbReference type="CDD" id="cd16655">
    <property type="entry name" value="RING-Ubox_WDSUB1-like"/>
    <property type="match status" value="1"/>
</dbReference>
<proteinExistence type="predicted"/>
<dbReference type="AlphaFoldDB" id="A0A7S4URN4"/>
<dbReference type="PROSITE" id="PS51698">
    <property type="entry name" value="U_BOX"/>
    <property type="match status" value="1"/>
</dbReference>
<dbReference type="InterPro" id="IPR013083">
    <property type="entry name" value="Znf_RING/FYVE/PHD"/>
</dbReference>
<keyword evidence="1" id="KW-0472">Membrane</keyword>
<dbReference type="Pfam" id="PF04564">
    <property type="entry name" value="U-box"/>
    <property type="match status" value="1"/>
</dbReference>
<evidence type="ECO:0000313" key="3">
    <source>
        <dbReference type="EMBL" id="CAE2325171.1"/>
    </source>
</evidence>
<keyword evidence="1" id="KW-0812">Transmembrane</keyword>
<dbReference type="GO" id="GO:0016567">
    <property type="term" value="P:protein ubiquitination"/>
    <property type="evidence" value="ECO:0007669"/>
    <property type="project" value="InterPro"/>
</dbReference>
<evidence type="ECO:0000256" key="1">
    <source>
        <dbReference type="SAM" id="Phobius"/>
    </source>
</evidence>
<protein>
    <recommendedName>
        <fullName evidence="2">U-box domain-containing protein</fullName>
    </recommendedName>
</protein>
<dbReference type="SMART" id="SM00504">
    <property type="entry name" value="Ubox"/>
    <property type="match status" value="1"/>
</dbReference>
<dbReference type="EMBL" id="HBKR01030063">
    <property type="protein sequence ID" value="CAE2325171.1"/>
    <property type="molecule type" value="Transcribed_RNA"/>
</dbReference>
<name>A0A7S4URN4_9EUKA</name>
<dbReference type="Gene3D" id="3.30.40.10">
    <property type="entry name" value="Zinc/RING finger domain, C3HC4 (zinc finger)"/>
    <property type="match status" value="1"/>
</dbReference>
<dbReference type="PANTHER" id="PTHR46573:SF1">
    <property type="entry name" value="WD REPEAT, SAM AND U-BOX DOMAIN-CONTAINING PROTEIN 1"/>
    <property type="match status" value="1"/>
</dbReference>
<sequence>MGSPTNAATSSLLMARNMLKSAVPTLSAASSLPGPRAQLCTGVLTQAREVYGLSPISTTENYDTPPGIEFLQSLFRSSLSLVNYGVEKLQALLTQAGEMGKKLLDLIESHPTRAALVSAGVLLVVATGAAYKFILIKGKSQNLLQMTPPVAPENPAPLEWEELELMRCPITLTPLIDPVLAADGHTYERNAIELWFQSGQRISPMTGEPLPNLNLIPNYIVRQTQEQLLGGR</sequence>
<dbReference type="GO" id="GO:0004842">
    <property type="term" value="F:ubiquitin-protein transferase activity"/>
    <property type="evidence" value="ECO:0007669"/>
    <property type="project" value="InterPro"/>
</dbReference>
<dbReference type="PANTHER" id="PTHR46573">
    <property type="entry name" value="WD REPEAT, SAM AND U-BOX DOMAIN-CONTAINING PROTEIN 1"/>
    <property type="match status" value="1"/>
</dbReference>
<dbReference type="InterPro" id="IPR003613">
    <property type="entry name" value="Ubox_domain"/>
</dbReference>
<evidence type="ECO:0000259" key="2">
    <source>
        <dbReference type="PROSITE" id="PS51698"/>
    </source>
</evidence>
<feature type="transmembrane region" description="Helical" evidence="1">
    <location>
        <begin position="114"/>
        <end position="136"/>
    </location>
</feature>
<organism evidence="3">
    <name type="scientific">Paramoeba aestuarina</name>
    <dbReference type="NCBI Taxonomy" id="180227"/>
    <lineage>
        <taxon>Eukaryota</taxon>
        <taxon>Amoebozoa</taxon>
        <taxon>Discosea</taxon>
        <taxon>Flabellinia</taxon>
        <taxon>Dactylopodida</taxon>
        <taxon>Paramoebidae</taxon>
        <taxon>Paramoeba</taxon>
    </lineage>
</organism>
<keyword evidence="1" id="KW-1133">Transmembrane helix</keyword>
<dbReference type="SUPFAM" id="SSF57850">
    <property type="entry name" value="RING/U-box"/>
    <property type="match status" value="1"/>
</dbReference>